<keyword evidence="1" id="KW-1133">Transmembrane helix</keyword>
<sequence>MDNTAVNNTTPMQYSRGLCATLALVGAAAPTDLIQLLLALILHRVCTPQT</sequence>
<keyword evidence="1" id="KW-0812">Transmembrane</keyword>
<accession>A0A1B6PB70</accession>
<reference evidence="3" key="2">
    <citation type="journal article" date="2018" name="Plant J.">
        <title>The Sorghum bicolor reference genome: improved assembly, gene annotations, a transcriptome atlas, and signatures of genome organization.</title>
        <authorList>
            <person name="McCormick R.F."/>
            <person name="Truong S.K."/>
            <person name="Sreedasyam A."/>
            <person name="Jenkins J."/>
            <person name="Shu S."/>
            <person name="Sims D."/>
            <person name="Kennedy M."/>
            <person name="Amirebrahimi M."/>
            <person name="Weers B.D."/>
            <person name="McKinley B."/>
            <person name="Mattison A."/>
            <person name="Morishige D.T."/>
            <person name="Grimwood J."/>
            <person name="Schmutz J."/>
            <person name="Mullet J.E."/>
        </authorList>
    </citation>
    <scope>NUCLEOTIDE SEQUENCE [LARGE SCALE GENOMIC DNA]</scope>
    <source>
        <strain evidence="3">cv. BTx623</strain>
    </source>
</reference>
<dbReference type="Gramene" id="KXG22665">
    <property type="protein sequence ID" value="KXG22665"/>
    <property type="gene ID" value="SORBI_3009G253900"/>
</dbReference>
<evidence type="ECO:0000256" key="1">
    <source>
        <dbReference type="SAM" id="Phobius"/>
    </source>
</evidence>
<organism evidence="2 3">
    <name type="scientific">Sorghum bicolor</name>
    <name type="common">Sorghum</name>
    <name type="synonym">Sorghum vulgare</name>
    <dbReference type="NCBI Taxonomy" id="4558"/>
    <lineage>
        <taxon>Eukaryota</taxon>
        <taxon>Viridiplantae</taxon>
        <taxon>Streptophyta</taxon>
        <taxon>Embryophyta</taxon>
        <taxon>Tracheophyta</taxon>
        <taxon>Spermatophyta</taxon>
        <taxon>Magnoliopsida</taxon>
        <taxon>Liliopsida</taxon>
        <taxon>Poales</taxon>
        <taxon>Poaceae</taxon>
        <taxon>PACMAD clade</taxon>
        <taxon>Panicoideae</taxon>
        <taxon>Andropogonodae</taxon>
        <taxon>Andropogoneae</taxon>
        <taxon>Sorghinae</taxon>
        <taxon>Sorghum</taxon>
    </lineage>
</organism>
<protein>
    <submittedName>
        <fullName evidence="2">Uncharacterized protein</fullName>
    </submittedName>
</protein>
<dbReference type="Proteomes" id="UP000000768">
    <property type="component" value="Chromosome 9"/>
</dbReference>
<dbReference type="EMBL" id="CM000768">
    <property type="protein sequence ID" value="KXG22665.1"/>
    <property type="molecule type" value="Genomic_DNA"/>
</dbReference>
<evidence type="ECO:0000313" key="2">
    <source>
        <dbReference type="EMBL" id="KXG22665.1"/>
    </source>
</evidence>
<dbReference type="AlphaFoldDB" id="A0A1B6PB70"/>
<keyword evidence="1" id="KW-0472">Membrane</keyword>
<evidence type="ECO:0000313" key="3">
    <source>
        <dbReference type="Proteomes" id="UP000000768"/>
    </source>
</evidence>
<proteinExistence type="predicted"/>
<name>A0A1B6PB70_SORBI</name>
<feature type="transmembrane region" description="Helical" evidence="1">
    <location>
        <begin position="20"/>
        <end position="42"/>
    </location>
</feature>
<keyword evidence="3" id="KW-1185">Reference proteome</keyword>
<reference evidence="2 3" key="1">
    <citation type="journal article" date="2009" name="Nature">
        <title>The Sorghum bicolor genome and the diversification of grasses.</title>
        <authorList>
            <person name="Paterson A.H."/>
            <person name="Bowers J.E."/>
            <person name="Bruggmann R."/>
            <person name="Dubchak I."/>
            <person name="Grimwood J."/>
            <person name="Gundlach H."/>
            <person name="Haberer G."/>
            <person name="Hellsten U."/>
            <person name="Mitros T."/>
            <person name="Poliakov A."/>
            <person name="Schmutz J."/>
            <person name="Spannagl M."/>
            <person name="Tang H."/>
            <person name="Wang X."/>
            <person name="Wicker T."/>
            <person name="Bharti A.K."/>
            <person name="Chapman J."/>
            <person name="Feltus F.A."/>
            <person name="Gowik U."/>
            <person name="Grigoriev I.V."/>
            <person name="Lyons E."/>
            <person name="Maher C.A."/>
            <person name="Martis M."/>
            <person name="Narechania A."/>
            <person name="Otillar R.P."/>
            <person name="Penning B.W."/>
            <person name="Salamov A.A."/>
            <person name="Wang Y."/>
            <person name="Zhang L."/>
            <person name="Carpita N.C."/>
            <person name="Freeling M."/>
            <person name="Gingle A.R."/>
            <person name="Hash C.T."/>
            <person name="Keller B."/>
            <person name="Klein P."/>
            <person name="Kresovich S."/>
            <person name="McCann M.C."/>
            <person name="Ming R."/>
            <person name="Peterson D.G."/>
            <person name="Mehboob-ur-Rahman"/>
            <person name="Ware D."/>
            <person name="Westhoff P."/>
            <person name="Mayer K.F."/>
            <person name="Messing J."/>
            <person name="Rokhsar D.S."/>
        </authorList>
    </citation>
    <scope>NUCLEOTIDE SEQUENCE [LARGE SCALE GENOMIC DNA]</scope>
    <source>
        <strain evidence="3">cv. BTx623</strain>
    </source>
</reference>
<dbReference type="InParanoid" id="A0A1B6PB70"/>
<gene>
    <name evidence="2" type="ORF">SORBI_3009G253900</name>
</gene>